<evidence type="ECO:0000313" key="1">
    <source>
        <dbReference type="EMBL" id="KAG0138878.1"/>
    </source>
</evidence>
<sequence length="75" mass="8631">MTDSKTISTNFRYSTGLYQQSMPPFASRRTGFQPPLLLTNLKPEPDRDKQTTSFLDLVTLRIWSSLTLTPSFECR</sequence>
<accession>A0A9P6T5Z6</accession>
<organism evidence="1 2">
    <name type="scientific">Cronartium quercuum f. sp. fusiforme G11</name>
    <dbReference type="NCBI Taxonomy" id="708437"/>
    <lineage>
        <taxon>Eukaryota</taxon>
        <taxon>Fungi</taxon>
        <taxon>Dikarya</taxon>
        <taxon>Basidiomycota</taxon>
        <taxon>Pucciniomycotina</taxon>
        <taxon>Pucciniomycetes</taxon>
        <taxon>Pucciniales</taxon>
        <taxon>Coleosporiaceae</taxon>
        <taxon>Cronartium</taxon>
    </lineage>
</organism>
<name>A0A9P6T5Z6_9BASI</name>
<keyword evidence="2" id="KW-1185">Reference proteome</keyword>
<gene>
    <name evidence="1" type="ORF">CROQUDRAFT_102716</name>
</gene>
<comment type="caution">
    <text evidence="1">The sequence shown here is derived from an EMBL/GenBank/DDBJ whole genome shotgun (WGS) entry which is preliminary data.</text>
</comment>
<dbReference type="AlphaFoldDB" id="A0A9P6T5Z6"/>
<protein>
    <submittedName>
        <fullName evidence="1">Uncharacterized protein</fullName>
    </submittedName>
</protein>
<evidence type="ECO:0000313" key="2">
    <source>
        <dbReference type="Proteomes" id="UP000886653"/>
    </source>
</evidence>
<dbReference type="Proteomes" id="UP000886653">
    <property type="component" value="Unassembled WGS sequence"/>
</dbReference>
<reference evidence="1" key="1">
    <citation type="submission" date="2013-11" db="EMBL/GenBank/DDBJ databases">
        <title>Genome sequence of the fusiform rust pathogen reveals effectors for host alternation and coevolution with pine.</title>
        <authorList>
            <consortium name="DOE Joint Genome Institute"/>
            <person name="Smith K."/>
            <person name="Pendleton A."/>
            <person name="Kubisiak T."/>
            <person name="Anderson C."/>
            <person name="Salamov A."/>
            <person name="Aerts A."/>
            <person name="Riley R."/>
            <person name="Clum A."/>
            <person name="Lindquist E."/>
            <person name="Ence D."/>
            <person name="Campbell M."/>
            <person name="Kronenberg Z."/>
            <person name="Feau N."/>
            <person name="Dhillon B."/>
            <person name="Hamelin R."/>
            <person name="Burleigh J."/>
            <person name="Smith J."/>
            <person name="Yandell M."/>
            <person name="Nelson C."/>
            <person name="Grigoriev I."/>
            <person name="Davis J."/>
        </authorList>
    </citation>
    <scope>NUCLEOTIDE SEQUENCE</scope>
    <source>
        <strain evidence="1">G11</strain>
    </source>
</reference>
<proteinExistence type="predicted"/>
<dbReference type="EMBL" id="MU168310">
    <property type="protein sequence ID" value="KAG0138878.1"/>
    <property type="molecule type" value="Genomic_DNA"/>
</dbReference>